<dbReference type="SUPFAM" id="SSF55681">
    <property type="entry name" value="Class II aaRS and biotin synthetases"/>
    <property type="match status" value="1"/>
</dbReference>
<evidence type="ECO:0000313" key="15">
    <source>
        <dbReference type="EMBL" id="KKQ37043.1"/>
    </source>
</evidence>
<dbReference type="NCBIfam" id="TIGR00418">
    <property type="entry name" value="thrS"/>
    <property type="match status" value="1"/>
</dbReference>
<dbReference type="InterPro" id="IPR002314">
    <property type="entry name" value="aa-tRNA-synt_IIb"/>
</dbReference>
<dbReference type="InterPro" id="IPR004154">
    <property type="entry name" value="Anticodon-bd"/>
</dbReference>
<dbReference type="PANTHER" id="PTHR11451">
    <property type="entry name" value="THREONINE-TRNA LIGASE"/>
    <property type="match status" value="1"/>
</dbReference>
<dbReference type="PROSITE" id="PS50862">
    <property type="entry name" value="AA_TRNA_LIGASE_II"/>
    <property type="match status" value="1"/>
</dbReference>
<accession>A0A0G0H1C6</accession>
<evidence type="ECO:0000256" key="11">
    <source>
        <dbReference type="ARBA" id="ARBA00023146"/>
    </source>
</evidence>
<dbReference type="GO" id="GO:0046872">
    <property type="term" value="F:metal ion binding"/>
    <property type="evidence" value="ECO:0007669"/>
    <property type="project" value="UniProtKB-KW"/>
</dbReference>
<evidence type="ECO:0000256" key="12">
    <source>
        <dbReference type="ARBA" id="ARBA00049515"/>
    </source>
</evidence>
<organism evidence="15 16">
    <name type="scientific">Candidatus Roizmanbacteria bacterium GW2011_GWA2_37_7</name>
    <dbReference type="NCBI Taxonomy" id="1618481"/>
    <lineage>
        <taxon>Bacteria</taxon>
        <taxon>Candidatus Roizmaniibacteriota</taxon>
    </lineage>
</organism>
<keyword evidence="9 13" id="KW-0694">RNA-binding</keyword>
<dbReference type="FunFam" id="3.40.50.800:FF:000001">
    <property type="entry name" value="Threonine--tRNA ligase"/>
    <property type="match status" value="1"/>
</dbReference>
<dbReference type="FunFam" id="3.30.980.10:FF:000005">
    <property type="entry name" value="Threonyl-tRNA synthetase, mitochondrial"/>
    <property type="match status" value="1"/>
</dbReference>
<dbReference type="EC" id="6.1.1.3" evidence="13"/>
<evidence type="ECO:0000256" key="7">
    <source>
        <dbReference type="ARBA" id="ARBA00022833"/>
    </source>
</evidence>
<evidence type="ECO:0000256" key="2">
    <source>
        <dbReference type="ARBA" id="ARBA00022490"/>
    </source>
</evidence>
<dbReference type="GO" id="GO:0004829">
    <property type="term" value="F:threonine-tRNA ligase activity"/>
    <property type="evidence" value="ECO:0007669"/>
    <property type="project" value="UniProtKB-UniRule"/>
</dbReference>
<comment type="caution">
    <text evidence="13">Lacks conserved residue(s) required for the propagation of feature annotation.</text>
</comment>
<gene>
    <name evidence="13" type="primary">thrS</name>
    <name evidence="15" type="ORF">US54_C0046G0006</name>
</gene>
<keyword evidence="5 13" id="KW-0479">Metal-binding</keyword>
<dbReference type="InterPro" id="IPR018163">
    <property type="entry name" value="Thr/Ala-tRNA-synth_IIc_edit"/>
</dbReference>
<dbReference type="SUPFAM" id="SSF55186">
    <property type="entry name" value="ThrRS/AlaRS common domain"/>
    <property type="match status" value="1"/>
</dbReference>
<dbReference type="InterPro" id="IPR036621">
    <property type="entry name" value="Anticodon-bd_dom_sf"/>
</dbReference>
<comment type="caution">
    <text evidence="15">The sequence shown here is derived from an EMBL/GenBank/DDBJ whole genome shotgun (WGS) entry which is preliminary data.</text>
</comment>
<keyword evidence="8 13" id="KW-0067">ATP-binding</keyword>
<dbReference type="Pfam" id="PF07973">
    <property type="entry name" value="tRNA_SAD"/>
    <property type="match status" value="1"/>
</dbReference>
<evidence type="ECO:0000256" key="1">
    <source>
        <dbReference type="ARBA" id="ARBA00008226"/>
    </source>
</evidence>
<dbReference type="PRINTS" id="PR01047">
    <property type="entry name" value="TRNASYNTHTHR"/>
</dbReference>
<dbReference type="GO" id="GO:0006435">
    <property type="term" value="P:threonyl-tRNA aminoacylation"/>
    <property type="evidence" value="ECO:0007669"/>
    <property type="project" value="UniProtKB-UniRule"/>
</dbReference>
<dbReference type="Gene3D" id="3.30.54.20">
    <property type="match status" value="1"/>
</dbReference>
<feature type="binding site" evidence="13">
    <location>
        <position position="469"/>
    </location>
    <ligand>
        <name>Zn(2+)</name>
        <dbReference type="ChEBI" id="CHEBI:29105"/>
        <note>catalytic</note>
    </ligand>
</feature>
<comment type="similarity">
    <text evidence="1 13">Belongs to the class-II aminoacyl-tRNA synthetase family.</text>
</comment>
<dbReference type="CDD" id="cd00860">
    <property type="entry name" value="ThrRS_anticodon"/>
    <property type="match status" value="1"/>
</dbReference>
<dbReference type="HAMAP" id="MF_00184">
    <property type="entry name" value="Thr_tRNA_synth"/>
    <property type="match status" value="1"/>
</dbReference>
<comment type="cofactor">
    <cofactor evidence="13">
        <name>Zn(2+)</name>
        <dbReference type="ChEBI" id="CHEBI:29105"/>
    </cofactor>
    <text evidence="13">Binds 1 zinc ion per subunit.</text>
</comment>
<keyword evidence="2 13" id="KW-0963">Cytoplasm</keyword>
<comment type="subcellular location">
    <subcellularLocation>
        <location evidence="13">Cytoplasm</location>
    </subcellularLocation>
</comment>
<evidence type="ECO:0000256" key="9">
    <source>
        <dbReference type="ARBA" id="ARBA00022884"/>
    </source>
</evidence>
<dbReference type="InterPro" id="IPR012947">
    <property type="entry name" value="tRNA_SAD"/>
</dbReference>
<dbReference type="Gene3D" id="3.30.930.10">
    <property type="entry name" value="Bira Bifunctional Protein, Domain 2"/>
    <property type="match status" value="1"/>
</dbReference>
<evidence type="ECO:0000256" key="10">
    <source>
        <dbReference type="ARBA" id="ARBA00022917"/>
    </source>
</evidence>
<evidence type="ECO:0000259" key="14">
    <source>
        <dbReference type="PROSITE" id="PS50862"/>
    </source>
</evidence>
<evidence type="ECO:0000256" key="13">
    <source>
        <dbReference type="HAMAP-Rule" id="MF_00184"/>
    </source>
</evidence>
<dbReference type="GO" id="GO:0005737">
    <property type="term" value="C:cytoplasm"/>
    <property type="evidence" value="ECO:0007669"/>
    <property type="project" value="UniProtKB-SubCell"/>
</dbReference>
<keyword evidence="3 13" id="KW-0820">tRNA-binding</keyword>
<dbReference type="EMBL" id="LBTJ01000046">
    <property type="protein sequence ID" value="KKQ37043.1"/>
    <property type="molecule type" value="Genomic_DNA"/>
</dbReference>
<feature type="domain" description="Aminoacyl-transfer RNA synthetases class-II family profile" evidence="14">
    <location>
        <begin position="180"/>
        <end position="492"/>
    </location>
</feature>
<dbReference type="SUPFAM" id="SSF52954">
    <property type="entry name" value="Class II aaRS ABD-related"/>
    <property type="match status" value="1"/>
</dbReference>
<sequence>MKSTDELHKLRHSAEHVLHHAVKELYPQILLAMGPATEDGFYFDFDSTPQKGTSIVITEQDFPAIEKRMKEIVKKDLPIIRDEVSPKKAREMFQDNPYKLEWIDEAEKRGDVISVYWTGKPGEKGSMVDLCVGPHLKSTGEIKVFKLLSVAGAYWRGDEKNKMLTRIYGTAFFTQKALDDHLVLLEEAKIRDHRKLGKDLDLFTFSNLVGKGLPLFTEKGATIWRELERFVVDEEIKRGYKHVHTPNIAKTELYRTSGHYPYYKNTMYPVMKVDDEELILRPMTCPHHFALFMSKPRSYRDLPIRYAEMASLYRYEKSGELSGLIRVREFVLADSHNFVRKENAADEINFVLDLIEDISQTLGLVKGKDFVYRLSLGDRANNEKYYDSPKEWEYGESVLRNVLEKRDAPFYEAKDEAAFYGPKIDVQMRNVLGKEDTAFTVQYDFCLPERFKLRYIDENGKEEQPIVIHRSSIGAMERSIGFLIEHYVGNFPLWLTPTQVKIIPIADRHQEYAHTIAQKLKDSGIRVEVDDKSESMQKKIRNAQNEKVYYMIIVGDREMENKKINIRTRDGKTNDMKLDEFIIEVSAKIRSKQIK</sequence>
<dbReference type="InterPro" id="IPR002320">
    <property type="entry name" value="Thr-tRNA-ligase_IIa"/>
</dbReference>
<keyword evidence="7 13" id="KW-0862">Zinc</keyword>
<feature type="binding site" evidence="13">
    <location>
        <position position="285"/>
    </location>
    <ligand>
        <name>Zn(2+)</name>
        <dbReference type="ChEBI" id="CHEBI:29105"/>
        <note>catalytic</note>
    </ligand>
</feature>
<dbReference type="SMART" id="SM00863">
    <property type="entry name" value="tRNA_SAD"/>
    <property type="match status" value="1"/>
</dbReference>
<dbReference type="CDD" id="cd00771">
    <property type="entry name" value="ThrRS_core"/>
    <property type="match status" value="1"/>
</dbReference>
<comment type="catalytic activity">
    <reaction evidence="12 13">
        <text>tRNA(Thr) + L-threonine + ATP = L-threonyl-tRNA(Thr) + AMP + diphosphate + H(+)</text>
        <dbReference type="Rhea" id="RHEA:24624"/>
        <dbReference type="Rhea" id="RHEA-COMP:9670"/>
        <dbReference type="Rhea" id="RHEA-COMP:9704"/>
        <dbReference type="ChEBI" id="CHEBI:15378"/>
        <dbReference type="ChEBI" id="CHEBI:30616"/>
        <dbReference type="ChEBI" id="CHEBI:33019"/>
        <dbReference type="ChEBI" id="CHEBI:57926"/>
        <dbReference type="ChEBI" id="CHEBI:78442"/>
        <dbReference type="ChEBI" id="CHEBI:78534"/>
        <dbReference type="ChEBI" id="CHEBI:456215"/>
        <dbReference type="EC" id="6.1.1.3"/>
    </reaction>
</comment>
<keyword evidence="6 13" id="KW-0547">Nucleotide-binding</keyword>
<dbReference type="AlphaFoldDB" id="A0A0G0H1C6"/>
<name>A0A0G0H1C6_9BACT</name>
<keyword evidence="11 13" id="KW-0030">Aminoacyl-tRNA synthetase</keyword>
<dbReference type="FunFam" id="3.30.930.10:FF:000002">
    <property type="entry name" value="Threonine--tRNA ligase"/>
    <property type="match status" value="1"/>
</dbReference>
<evidence type="ECO:0000256" key="8">
    <source>
        <dbReference type="ARBA" id="ARBA00022840"/>
    </source>
</evidence>
<dbReference type="InterPro" id="IPR033728">
    <property type="entry name" value="ThrRS_core"/>
</dbReference>
<dbReference type="InterPro" id="IPR006195">
    <property type="entry name" value="aa-tRNA-synth_II"/>
</dbReference>
<evidence type="ECO:0000256" key="6">
    <source>
        <dbReference type="ARBA" id="ARBA00022741"/>
    </source>
</evidence>
<dbReference type="PATRIC" id="fig|1618481.3.peg.807"/>
<comment type="subunit">
    <text evidence="13">Homodimer.</text>
</comment>
<dbReference type="GO" id="GO:0000049">
    <property type="term" value="F:tRNA binding"/>
    <property type="evidence" value="ECO:0007669"/>
    <property type="project" value="UniProtKB-KW"/>
</dbReference>
<evidence type="ECO:0000256" key="4">
    <source>
        <dbReference type="ARBA" id="ARBA00022598"/>
    </source>
</evidence>
<proteinExistence type="inferred from homology"/>
<dbReference type="Pfam" id="PF00587">
    <property type="entry name" value="tRNA-synt_2b"/>
    <property type="match status" value="1"/>
</dbReference>
<evidence type="ECO:0000256" key="3">
    <source>
        <dbReference type="ARBA" id="ARBA00022555"/>
    </source>
</evidence>
<dbReference type="Gene3D" id="3.40.50.800">
    <property type="entry name" value="Anticodon-binding domain"/>
    <property type="match status" value="1"/>
</dbReference>
<protein>
    <recommendedName>
        <fullName evidence="13">Threonine--tRNA ligase</fullName>
        <ecNumber evidence="13">6.1.1.3</ecNumber>
    </recommendedName>
    <alternativeName>
        <fullName evidence="13">Threonyl-tRNA synthetase</fullName>
        <shortName evidence="13">ThrRS</shortName>
    </alternativeName>
</protein>
<evidence type="ECO:0000256" key="5">
    <source>
        <dbReference type="ARBA" id="ARBA00022723"/>
    </source>
</evidence>
<keyword evidence="4 13" id="KW-0436">Ligase</keyword>
<dbReference type="Gene3D" id="3.30.980.10">
    <property type="entry name" value="Threonyl-trna Synthetase, Chain A, domain 2"/>
    <property type="match status" value="1"/>
</dbReference>
<evidence type="ECO:0000313" key="16">
    <source>
        <dbReference type="Proteomes" id="UP000034471"/>
    </source>
</evidence>
<dbReference type="Pfam" id="PF03129">
    <property type="entry name" value="HGTP_anticodon"/>
    <property type="match status" value="1"/>
</dbReference>
<feature type="binding site" evidence="13">
    <location>
        <position position="336"/>
    </location>
    <ligand>
        <name>Zn(2+)</name>
        <dbReference type="ChEBI" id="CHEBI:29105"/>
        <note>catalytic</note>
    </ligand>
</feature>
<dbReference type="GO" id="GO:0005524">
    <property type="term" value="F:ATP binding"/>
    <property type="evidence" value="ECO:0007669"/>
    <property type="project" value="UniProtKB-UniRule"/>
</dbReference>
<dbReference type="STRING" id="1618481.US54_C0046G0006"/>
<dbReference type="PANTHER" id="PTHR11451:SF56">
    <property type="entry name" value="THREONINE--TRNA LIGASE 1"/>
    <property type="match status" value="1"/>
</dbReference>
<dbReference type="Proteomes" id="UP000034471">
    <property type="component" value="Unassembled WGS sequence"/>
</dbReference>
<keyword evidence="10 13" id="KW-0648">Protein biosynthesis</keyword>
<reference evidence="15 16" key="1">
    <citation type="journal article" date="2015" name="Nature">
        <title>rRNA introns, odd ribosomes, and small enigmatic genomes across a large radiation of phyla.</title>
        <authorList>
            <person name="Brown C.T."/>
            <person name="Hug L.A."/>
            <person name="Thomas B.C."/>
            <person name="Sharon I."/>
            <person name="Castelle C.J."/>
            <person name="Singh A."/>
            <person name="Wilkins M.J."/>
            <person name="Williams K.H."/>
            <person name="Banfield J.F."/>
        </authorList>
    </citation>
    <scope>NUCLEOTIDE SEQUENCE [LARGE SCALE GENOMIC DNA]</scope>
</reference>
<dbReference type="InterPro" id="IPR045864">
    <property type="entry name" value="aa-tRNA-synth_II/BPL/LPL"/>
</dbReference>
<dbReference type="InterPro" id="IPR047246">
    <property type="entry name" value="ThrRS_anticodon"/>
</dbReference>